<dbReference type="EMBL" id="BMXR01000001">
    <property type="protein sequence ID" value="GGX40219.1"/>
    <property type="molecule type" value="Genomic_DNA"/>
</dbReference>
<dbReference type="GO" id="GO:0019290">
    <property type="term" value="P:siderophore biosynthetic process"/>
    <property type="evidence" value="ECO:0007669"/>
    <property type="project" value="InterPro"/>
</dbReference>
<dbReference type="RefSeq" id="WP_189606775.1">
    <property type="nucleotide sequence ID" value="NZ_BMXR01000001.1"/>
</dbReference>
<sequence length="620" mass="71243">MTVLDRKDTRSLSRSQGNQTDWIATLQSPRFHRVEQRLLRQLIEALVFEQVLPFEDQTRQSDPSLVALLGTTDDGRPVRYLAEGCFKDSYGLLRLSRQPVMRILPGEEPTEATLPLFAGEVLTRLPDTTRLDGFLNELEHTLLKDIQAQVTAEAGRLSDEQRQYDALEGHLMDAHSYHPCYKSRLGFTLADNRAFGPEFRQPVRLQWVALHKDKARMNASARVDYEAYVRYILGDADCRRFEATLTELGRSPEDYWWLPVHPWQWREKVALAFYPELADGDLIWLGESRDDYRAQQSIRTLANARHPKKPYAKVSLGITNTSTSRIMAAHTCLNGPVITDWLQGLIENDPIARDMDFVILGEVLGLTCDYEALPQARRLPAYGHLGVVWRESLHKYARPGEQAVPFNGLSHVQGNDEPLIDDWIQHYGVNNWTRQVLKVAVGPIIHLLYGHGIGLESHGQNIVLLHENGWPTRIALKDFHDGVRYSQSHLTHPERAPELFSVPPTHARINPNSYILTDDLDEVRDYSLDAFFFIALSDLCLFLNERYDVAEGDFWRDVAEVIHDYQQAHPEHEERFRRFDVFTPTFEIEELTKRRLLGDDEPRIKTVTNPLAAFKKEIAQ</sequence>
<dbReference type="Pfam" id="PF06276">
    <property type="entry name" value="FhuF"/>
    <property type="match status" value="1"/>
</dbReference>
<dbReference type="Gene3D" id="1.10.510.40">
    <property type="match status" value="1"/>
</dbReference>
<reference evidence="4" key="1">
    <citation type="journal article" date="2014" name="Int. J. Syst. Evol. Microbiol.">
        <title>Complete genome sequence of Corynebacterium casei LMG S-19264T (=DSM 44701T), isolated from a smear-ripened cheese.</title>
        <authorList>
            <consortium name="US DOE Joint Genome Institute (JGI-PGF)"/>
            <person name="Walter F."/>
            <person name="Albersmeier A."/>
            <person name="Kalinowski J."/>
            <person name="Ruckert C."/>
        </authorList>
    </citation>
    <scope>NUCLEOTIDE SEQUENCE</scope>
    <source>
        <strain evidence="4">KCTC 22169</strain>
    </source>
</reference>
<evidence type="ECO:0000259" key="3">
    <source>
        <dbReference type="Pfam" id="PF06276"/>
    </source>
</evidence>
<dbReference type="PANTHER" id="PTHR34384">
    <property type="entry name" value="L-2,3-DIAMINOPROPANOATE--CITRATE LIGASE"/>
    <property type="match status" value="1"/>
</dbReference>
<evidence type="ECO:0000259" key="2">
    <source>
        <dbReference type="Pfam" id="PF04183"/>
    </source>
</evidence>
<feature type="domain" description="Aerobactin siderophore biosynthesis IucA/IucC-like C-terminal" evidence="3">
    <location>
        <begin position="432"/>
        <end position="602"/>
    </location>
</feature>
<feature type="domain" description="Aerobactin siderophore biosynthesis IucA/IucC N-terminal" evidence="2">
    <location>
        <begin position="164"/>
        <end position="411"/>
    </location>
</feature>
<comment type="pathway">
    <text evidence="1">Siderophore biosynthesis.</text>
</comment>
<accession>A0A918K120</accession>
<evidence type="ECO:0000313" key="5">
    <source>
        <dbReference type="Proteomes" id="UP000626148"/>
    </source>
</evidence>
<gene>
    <name evidence="4" type="ORF">GCM10007392_03620</name>
</gene>
<reference evidence="4" key="2">
    <citation type="submission" date="2020-09" db="EMBL/GenBank/DDBJ databases">
        <authorList>
            <person name="Sun Q."/>
            <person name="Kim S."/>
        </authorList>
    </citation>
    <scope>NUCLEOTIDE SEQUENCE</scope>
    <source>
        <strain evidence="4">KCTC 22169</strain>
    </source>
</reference>
<dbReference type="Proteomes" id="UP000626148">
    <property type="component" value="Unassembled WGS sequence"/>
</dbReference>
<dbReference type="PANTHER" id="PTHR34384:SF6">
    <property type="entry name" value="STAPHYLOFERRIN B SYNTHASE"/>
    <property type="match status" value="1"/>
</dbReference>
<evidence type="ECO:0000313" key="4">
    <source>
        <dbReference type="EMBL" id="GGX40219.1"/>
    </source>
</evidence>
<proteinExistence type="predicted"/>
<dbReference type="Gene3D" id="3.30.310.280">
    <property type="match status" value="1"/>
</dbReference>
<keyword evidence="5" id="KW-1185">Reference proteome</keyword>
<protein>
    <submittedName>
        <fullName evidence="4">Siderophore biosynthesis protein IucA</fullName>
    </submittedName>
</protein>
<evidence type="ECO:0000256" key="1">
    <source>
        <dbReference type="ARBA" id="ARBA00004924"/>
    </source>
</evidence>
<dbReference type="InterPro" id="IPR022770">
    <property type="entry name" value="IucA/IucC-like_C"/>
</dbReference>
<name>A0A918K120_9GAMM</name>
<dbReference type="GO" id="GO:0016881">
    <property type="term" value="F:acid-amino acid ligase activity"/>
    <property type="evidence" value="ECO:0007669"/>
    <property type="project" value="UniProtKB-ARBA"/>
</dbReference>
<dbReference type="Gene3D" id="6.10.250.3370">
    <property type="match status" value="1"/>
</dbReference>
<dbReference type="InterPro" id="IPR007310">
    <property type="entry name" value="Aerobactin_biosyn_IucA/IucC_N"/>
</dbReference>
<comment type="caution">
    <text evidence="4">The sequence shown here is derived from an EMBL/GenBank/DDBJ whole genome shotgun (WGS) entry which is preliminary data.</text>
</comment>
<dbReference type="InterPro" id="IPR037455">
    <property type="entry name" value="LucA/IucC-like"/>
</dbReference>
<dbReference type="Pfam" id="PF04183">
    <property type="entry name" value="IucA_IucC"/>
    <property type="match status" value="1"/>
</dbReference>
<dbReference type="AlphaFoldDB" id="A0A918K120"/>
<organism evidence="4 5">
    <name type="scientific">Saccharospirillum salsuginis</name>
    <dbReference type="NCBI Taxonomy" id="418750"/>
    <lineage>
        <taxon>Bacteria</taxon>
        <taxon>Pseudomonadati</taxon>
        <taxon>Pseudomonadota</taxon>
        <taxon>Gammaproteobacteria</taxon>
        <taxon>Oceanospirillales</taxon>
        <taxon>Saccharospirillaceae</taxon>
        <taxon>Saccharospirillum</taxon>
    </lineage>
</organism>